<dbReference type="PANTHER" id="PTHR33511">
    <property type="entry name" value="OS06G0632400 PROTEIN"/>
    <property type="match status" value="1"/>
</dbReference>
<evidence type="ECO:0000313" key="2">
    <source>
        <dbReference type="EMBL" id="KAG8094873.1"/>
    </source>
</evidence>
<feature type="region of interest" description="Disordered" evidence="1">
    <location>
        <begin position="1"/>
        <end position="38"/>
    </location>
</feature>
<dbReference type="EMBL" id="JAAALK010000080">
    <property type="protein sequence ID" value="KAG8094875.1"/>
    <property type="molecule type" value="Genomic_DNA"/>
</dbReference>
<evidence type="ECO:0000313" key="4">
    <source>
        <dbReference type="Proteomes" id="UP000729402"/>
    </source>
</evidence>
<accession>A0A8J5WNY6</accession>
<dbReference type="Proteomes" id="UP000729402">
    <property type="component" value="Unassembled WGS sequence"/>
</dbReference>
<dbReference type="EMBL" id="JAAALK010000080">
    <property type="protein sequence ID" value="KAG8094873.1"/>
    <property type="molecule type" value="Genomic_DNA"/>
</dbReference>
<reference evidence="3" key="1">
    <citation type="journal article" date="2021" name="bioRxiv">
        <title>Whole Genome Assembly and Annotation of Northern Wild Rice, Zizania palustris L., Supports a Whole Genome Duplication in the Zizania Genus.</title>
        <authorList>
            <person name="Haas M."/>
            <person name="Kono T."/>
            <person name="Macchietto M."/>
            <person name="Millas R."/>
            <person name="McGilp L."/>
            <person name="Shao M."/>
            <person name="Duquette J."/>
            <person name="Hirsch C.N."/>
            <person name="Kimball J."/>
        </authorList>
    </citation>
    <scope>NUCLEOTIDE SEQUENCE</scope>
    <source>
        <tissue evidence="3">Fresh leaf tissue</tissue>
    </source>
</reference>
<gene>
    <name evidence="3" type="ORF">GUJ93_ZPchr0012g19984</name>
    <name evidence="2" type="ORF">GUJ93_ZPchr0012g21533</name>
</gene>
<organism evidence="3 4">
    <name type="scientific">Zizania palustris</name>
    <name type="common">Northern wild rice</name>
    <dbReference type="NCBI Taxonomy" id="103762"/>
    <lineage>
        <taxon>Eukaryota</taxon>
        <taxon>Viridiplantae</taxon>
        <taxon>Streptophyta</taxon>
        <taxon>Embryophyta</taxon>
        <taxon>Tracheophyta</taxon>
        <taxon>Spermatophyta</taxon>
        <taxon>Magnoliopsida</taxon>
        <taxon>Liliopsida</taxon>
        <taxon>Poales</taxon>
        <taxon>Poaceae</taxon>
        <taxon>BOP clade</taxon>
        <taxon>Oryzoideae</taxon>
        <taxon>Oryzeae</taxon>
        <taxon>Zizaniinae</taxon>
        <taxon>Zizania</taxon>
    </lineage>
</organism>
<evidence type="ECO:0000313" key="3">
    <source>
        <dbReference type="EMBL" id="KAG8094875.1"/>
    </source>
</evidence>
<proteinExistence type="predicted"/>
<comment type="caution">
    <text evidence="3">The sequence shown here is derived from an EMBL/GenBank/DDBJ whole genome shotgun (WGS) entry which is preliminary data.</text>
</comment>
<dbReference type="OrthoDB" id="654716at2759"/>
<keyword evidence="4" id="KW-1185">Reference proteome</keyword>
<protein>
    <submittedName>
        <fullName evidence="3">Uncharacterized protein</fullName>
    </submittedName>
</protein>
<evidence type="ECO:0000256" key="1">
    <source>
        <dbReference type="SAM" id="MobiDB-lite"/>
    </source>
</evidence>
<sequence length="70" mass="7899">MGGNLSCFGSAGGYRDHGDEQADEQPWRSSKKVRPSDEDGMWYIGERDVDRKATEFIAKFHASTRFVEAN</sequence>
<name>A0A8J5WNY6_ZIZPA</name>
<reference evidence="3" key="2">
    <citation type="submission" date="2021-02" db="EMBL/GenBank/DDBJ databases">
        <authorList>
            <person name="Kimball J.A."/>
            <person name="Haas M.W."/>
            <person name="Macchietto M."/>
            <person name="Kono T."/>
            <person name="Duquette J."/>
            <person name="Shao M."/>
        </authorList>
    </citation>
    <scope>NUCLEOTIDE SEQUENCE</scope>
    <source>
        <tissue evidence="3">Fresh leaf tissue</tissue>
    </source>
</reference>
<dbReference type="AlphaFoldDB" id="A0A8J5WNY6"/>